<dbReference type="Pfam" id="PF13358">
    <property type="entry name" value="DDE_3"/>
    <property type="match status" value="1"/>
</dbReference>
<accession>W4GC35</accession>
<evidence type="ECO:0000256" key="1">
    <source>
        <dbReference type="ARBA" id="ARBA00008227"/>
    </source>
</evidence>
<keyword evidence="5" id="KW-0067">ATP-binding</keyword>
<dbReference type="InterPro" id="IPR038765">
    <property type="entry name" value="Papain-like_cys_pep_sf"/>
</dbReference>
<evidence type="ECO:0000259" key="8">
    <source>
        <dbReference type="Pfam" id="PF05257"/>
    </source>
</evidence>
<sequence>MKKAPKLTPMHMLRRKEWASEMVDYGNEKWSSVVFSDEKKWNLDGPDGLKSYWHCVGRDVITVFSRQNGGGSLMVWGGIWADGTTRLAFVEGTQTAQDYIYTLGEFMLPAAQLRFGTDFVFQQDNASIHTANAIKAFLDEQGVVVMDWPALSPDLYPIENIWGYLVEQVYAGGKQYDTKEELKASIMRHWNSLEFHHLPHSFLCGAMNISTASDDEVAVPFGTVLGITDGGVEVYNCDYSTLPPPDMLDRASFKNEYNGVTTGYKWQCVELGRRYLLVNFGVIYDNIAMAYDIFRLKTVRRVADGQLVPMLANVNGESTELPVKGSLLIWNPVGEFVQTGHIAVIVNVQVDYVDIVEQNVDDTIWPPDVKYSRRLKADLDEVTGAYSITCTFPDSSILGWMTVDMHTEYNYEDVPIATPSQDLHLHNVTLTDAQVAAPWMDHTLPFVQAFESAFGSALASSPSSAYFRLTPRGQAALEYATEHLHHMFLDATDYVLHHEKELGPHFRLPSALWPRIRRSWFRRKPDALAGRFDFTLTESGIKVYEYNADSASCLMECGYNQDAWAAAAGVPGRSNSSALFEKLKQGWVHKNVQGPLHLLCDTDPEERYHTEYMKAAAEAAGLTCYVVVGVHTLHRIGQDIVDTAHDGGIVVQNVWKTWSWRTAIDQLDDDDWQHFLMDDVADPKGLTTPKLRPARTTAVHLVDVLLHPSVRIFEPLWTVLASSKAILPVLTTLYPNHPMLLRSSFTLTPELELSGYVKKPVAGRAGENVSLVAADGTTVVASEGQWAADTPIYQELALLPNYGDRGNVQLGTWAVDGAYGGTVLRADPSHIIRMDSAVYAVRVDDDH</sequence>
<evidence type="ECO:0008006" key="11">
    <source>
        <dbReference type="Google" id="ProtNLM"/>
    </source>
</evidence>
<reference evidence="10" key="1">
    <citation type="submission" date="2013-12" db="EMBL/GenBank/DDBJ databases">
        <title>The Genome Sequence of Aphanomyces astaci APO3.</title>
        <authorList>
            <consortium name="The Broad Institute Genomics Platform"/>
            <person name="Russ C."/>
            <person name="Tyler B."/>
            <person name="van West P."/>
            <person name="Dieguez-Uribeondo J."/>
            <person name="Young S.K."/>
            <person name="Zeng Q."/>
            <person name="Gargeya S."/>
            <person name="Fitzgerald M."/>
            <person name="Abouelleil A."/>
            <person name="Alvarado L."/>
            <person name="Chapman S.B."/>
            <person name="Gainer-Dewar J."/>
            <person name="Goldberg J."/>
            <person name="Griggs A."/>
            <person name="Gujja S."/>
            <person name="Hansen M."/>
            <person name="Howarth C."/>
            <person name="Imamovic A."/>
            <person name="Ireland A."/>
            <person name="Larimer J."/>
            <person name="McCowan C."/>
            <person name="Murphy C."/>
            <person name="Pearson M."/>
            <person name="Poon T.W."/>
            <person name="Priest M."/>
            <person name="Roberts A."/>
            <person name="Saif S."/>
            <person name="Shea T."/>
            <person name="Sykes S."/>
            <person name="Wortman J."/>
            <person name="Nusbaum C."/>
            <person name="Birren B."/>
        </authorList>
    </citation>
    <scope>NUCLEOTIDE SEQUENCE [LARGE SCALE GENOMIC DNA]</scope>
    <source>
        <strain evidence="10">APO3</strain>
    </source>
</reference>
<evidence type="ECO:0000256" key="5">
    <source>
        <dbReference type="ARBA" id="ARBA00022840"/>
    </source>
</evidence>
<keyword evidence="3" id="KW-0479">Metal-binding</keyword>
<evidence type="ECO:0000313" key="10">
    <source>
        <dbReference type="EMBL" id="ETV77225.1"/>
    </source>
</evidence>
<evidence type="ECO:0000256" key="4">
    <source>
        <dbReference type="ARBA" id="ARBA00022741"/>
    </source>
</evidence>
<dbReference type="RefSeq" id="XP_009833012.1">
    <property type="nucleotide sequence ID" value="XM_009834710.1"/>
</dbReference>
<evidence type="ECO:0000256" key="2">
    <source>
        <dbReference type="ARBA" id="ARBA00022598"/>
    </source>
</evidence>
<dbReference type="VEuPathDB" id="FungiDB:H257_08688"/>
<dbReference type="EMBL" id="KI913133">
    <property type="protein sequence ID" value="ETV77225.1"/>
    <property type="molecule type" value="Genomic_DNA"/>
</dbReference>
<feature type="domain" description="Peptidase C51" evidence="8">
    <location>
        <begin position="261"/>
        <end position="359"/>
    </location>
</feature>
<dbReference type="STRING" id="112090.W4GC35"/>
<dbReference type="Gene3D" id="3.30.420.10">
    <property type="entry name" value="Ribonuclease H-like superfamily/Ribonuclease H"/>
    <property type="match status" value="1"/>
</dbReference>
<dbReference type="PANTHER" id="PTHR30094:SF0">
    <property type="entry name" value="BIFUNCTIONAL GLUTATHIONYLSPERMIDINE SYNTHETASE_AMIDASE-RELATED"/>
    <property type="match status" value="1"/>
</dbReference>
<dbReference type="SUPFAM" id="SSF52440">
    <property type="entry name" value="PreATP-grasp domain"/>
    <property type="match status" value="1"/>
</dbReference>
<dbReference type="InterPro" id="IPR051705">
    <property type="entry name" value="Gsp_Synthetase/Amidase"/>
</dbReference>
<keyword evidence="4" id="KW-0547">Nucleotide-binding</keyword>
<dbReference type="Pfam" id="PF03738">
    <property type="entry name" value="GSP_synth"/>
    <property type="match status" value="1"/>
</dbReference>
<dbReference type="Gene3D" id="3.90.1720.10">
    <property type="entry name" value="endopeptidase domain like (from Nostoc punctiforme)"/>
    <property type="match status" value="1"/>
</dbReference>
<dbReference type="SUPFAM" id="SSF54001">
    <property type="entry name" value="Cysteine proteinases"/>
    <property type="match status" value="1"/>
</dbReference>
<dbReference type="InterPro" id="IPR005494">
    <property type="entry name" value="GSPS_pre-ATP-grasp-like_dom"/>
</dbReference>
<proteinExistence type="inferred from homology"/>
<comment type="similarity">
    <text evidence="1">In the C-terminal section; belongs to the glutathionylspermidine synthase preATP-grasp family.</text>
</comment>
<dbReference type="GO" id="GO:0016874">
    <property type="term" value="F:ligase activity"/>
    <property type="evidence" value="ECO:0007669"/>
    <property type="project" value="UniProtKB-KW"/>
</dbReference>
<dbReference type="GO" id="GO:0003676">
    <property type="term" value="F:nucleic acid binding"/>
    <property type="evidence" value="ECO:0007669"/>
    <property type="project" value="InterPro"/>
</dbReference>
<dbReference type="AlphaFoldDB" id="W4GC35"/>
<keyword evidence="6" id="KW-0460">Magnesium</keyword>
<evidence type="ECO:0000259" key="7">
    <source>
        <dbReference type="Pfam" id="PF03738"/>
    </source>
</evidence>
<dbReference type="Pfam" id="PF05257">
    <property type="entry name" value="CHAP"/>
    <property type="match status" value="1"/>
</dbReference>
<dbReference type="InterPro" id="IPR038717">
    <property type="entry name" value="Tc1-like_DDE_dom"/>
</dbReference>
<dbReference type="GO" id="GO:0046872">
    <property type="term" value="F:metal ion binding"/>
    <property type="evidence" value="ECO:0007669"/>
    <property type="project" value="UniProtKB-KW"/>
</dbReference>
<keyword evidence="2" id="KW-0436">Ligase</keyword>
<feature type="domain" description="Glutathionylspermidine synthase pre-ATP-grasp-like" evidence="7">
    <location>
        <begin position="464"/>
        <end position="838"/>
    </location>
</feature>
<evidence type="ECO:0000256" key="6">
    <source>
        <dbReference type="ARBA" id="ARBA00022842"/>
    </source>
</evidence>
<dbReference type="OrthoDB" id="64566at2759"/>
<dbReference type="Gene3D" id="3.30.1490.330">
    <property type="match status" value="1"/>
</dbReference>
<dbReference type="InterPro" id="IPR036397">
    <property type="entry name" value="RNaseH_sf"/>
</dbReference>
<feature type="domain" description="Tc1-like transposase DDE" evidence="9">
    <location>
        <begin position="33"/>
        <end position="183"/>
    </location>
</feature>
<dbReference type="InterPro" id="IPR007921">
    <property type="entry name" value="CHAP_dom"/>
</dbReference>
<dbReference type="GeneID" id="20810684"/>
<evidence type="ECO:0000256" key="3">
    <source>
        <dbReference type="ARBA" id="ARBA00022723"/>
    </source>
</evidence>
<dbReference type="SUPFAM" id="SSF56059">
    <property type="entry name" value="Glutathione synthetase ATP-binding domain-like"/>
    <property type="match status" value="1"/>
</dbReference>
<evidence type="ECO:0000259" key="9">
    <source>
        <dbReference type="Pfam" id="PF13358"/>
    </source>
</evidence>
<name>W4GC35_APHAT</name>
<organism evidence="10">
    <name type="scientific">Aphanomyces astaci</name>
    <name type="common">Crayfish plague agent</name>
    <dbReference type="NCBI Taxonomy" id="112090"/>
    <lineage>
        <taxon>Eukaryota</taxon>
        <taxon>Sar</taxon>
        <taxon>Stramenopiles</taxon>
        <taxon>Oomycota</taxon>
        <taxon>Saprolegniomycetes</taxon>
        <taxon>Saprolegniales</taxon>
        <taxon>Verrucalvaceae</taxon>
        <taxon>Aphanomyces</taxon>
    </lineage>
</organism>
<dbReference type="InterPro" id="IPR016185">
    <property type="entry name" value="PreATP-grasp_dom_sf"/>
</dbReference>
<dbReference type="GO" id="GO:0005524">
    <property type="term" value="F:ATP binding"/>
    <property type="evidence" value="ECO:0007669"/>
    <property type="project" value="UniProtKB-KW"/>
</dbReference>
<gene>
    <name evidence="10" type="ORF">H257_08688</name>
</gene>
<protein>
    <recommendedName>
        <fullName evidence="11">Peptidase C51 domain-containing protein</fullName>
    </recommendedName>
</protein>
<dbReference type="PANTHER" id="PTHR30094">
    <property type="entry name" value="BIFUNCTIONAL GLUTATHIONYLSPERMIDINE SYNTHETASE/AMIDASE-RELATED"/>
    <property type="match status" value="1"/>
</dbReference>